<feature type="compositionally biased region" description="Basic and acidic residues" evidence="1">
    <location>
        <begin position="63"/>
        <end position="85"/>
    </location>
</feature>
<feature type="compositionally biased region" description="Basic and acidic residues" evidence="1">
    <location>
        <begin position="15"/>
        <end position="30"/>
    </location>
</feature>
<reference evidence="2" key="1">
    <citation type="submission" date="2022-04" db="EMBL/GenBank/DDBJ databases">
        <title>Carnegiea gigantea Genome sequencing and assembly v2.</title>
        <authorList>
            <person name="Copetti D."/>
            <person name="Sanderson M.J."/>
            <person name="Burquez A."/>
            <person name="Wojciechowski M.F."/>
        </authorList>
    </citation>
    <scope>NUCLEOTIDE SEQUENCE</scope>
    <source>
        <strain evidence="2">SGP5-SGP5p</strain>
        <tissue evidence="2">Aerial part</tissue>
    </source>
</reference>
<feature type="compositionally biased region" description="Basic residues" evidence="1">
    <location>
        <begin position="87"/>
        <end position="104"/>
    </location>
</feature>
<proteinExistence type="predicted"/>
<dbReference type="Proteomes" id="UP001153076">
    <property type="component" value="Unassembled WGS sequence"/>
</dbReference>
<feature type="region of interest" description="Disordered" evidence="1">
    <location>
        <begin position="141"/>
        <end position="320"/>
    </location>
</feature>
<evidence type="ECO:0000313" key="3">
    <source>
        <dbReference type="Proteomes" id="UP001153076"/>
    </source>
</evidence>
<feature type="region of interest" description="Disordered" evidence="1">
    <location>
        <begin position="365"/>
        <end position="397"/>
    </location>
</feature>
<evidence type="ECO:0000313" key="2">
    <source>
        <dbReference type="EMBL" id="KAJ8432434.1"/>
    </source>
</evidence>
<name>A0A9Q1Q8K3_9CARY</name>
<feature type="compositionally biased region" description="Pro residues" evidence="1">
    <location>
        <begin position="270"/>
        <end position="284"/>
    </location>
</feature>
<feature type="compositionally biased region" description="Polar residues" evidence="1">
    <location>
        <begin position="222"/>
        <end position="233"/>
    </location>
</feature>
<dbReference type="EMBL" id="JAKOGI010000606">
    <property type="protein sequence ID" value="KAJ8432434.1"/>
    <property type="molecule type" value="Genomic_DNA"/>
</dbReference>
<feature type="compositionally biased region" description="Polar residues" evidence="1">
    <location>
        <begin position="106"/>
        <end position="120"/>
    </location>
</feature>
<sequence>MSDQDQEFQQRWGFRRNESDLDSSSEDHSRPSSSSEPKLKKHKLIFSEENNQETINIESDPEAEAHPSSEEPNKEPSESCKEPNPKSKARKREVRSRKPRKRASNCKPSDTPSNDLSGYTESLIKGIKVAREELLKWMSKEMGKPIQDDNVISLKPDVKRKGQKQNPRRSKSARSNPNKGRRKSGATTQKQVEESSEKSVKGKTVSHPINAGIAEPHKESENVPTSTTPVATTEKQKRKRSGPSVNKQKIAAAPPDDQPNSKTAVVALPAPAPASSPTPTPAPTPNYLTLPTLLPRPQSENAERNPLGDGNERDFGKRNAMNTGINLSSQLPCFPRSQQKDGLFAQNGLRNVNDYEQDTGLTIGNVRPNGNGSGRANGFPFSLQNGNGSASGSGSGSGSGFPFSFYPHPQGLHGGIGIQHPSQFGMQFLSQDNRMSGHDRMNGGLTRLPNGNHGFVDSYGSLNQHLRFKAQGGALGLQCPDVRGTNLQPR</sequence>
<feature type="compositionally biased region" description="Low complexity" evidence="1">
    <location>
        <begin position="285"/>
        <end position="297"/>
    </location>
</feature>
<feature type="compositionally biased region" description="Basic and acidic residues" evidence="1">
    <location>
        <begin position="191"/>
        <end position="200"/>
    </location>
</feature>
<feature type="compositionally biased region" description="Basic residues" evidence="1">
    <location>
        <begin position="161"/>
        <end position="172"/>
    </location>
</feature>
<protein>
    <submittedName>
        <fullName evidence="2">Uncharacterized protein</fullName>
    </submittedName>
</protein>
<keyword evidence="3" id="KW-1185">Reference proteome</keyword>
<organism evidence="2 3">
    <name type="scientific">Carnegiea gigantea</name>
    <dbReference type="NCBI Taxonomy" id="171969"/>
    <lineage>
        <taxon>Eukaryota</taxon>
        <taxon>Viridiplantae</taxon>
        <taxon>Streptophyta</taxon>
        <taxon>Embryophyta</taxon>
        <taxon>Tracheophyta</taxon>
        <taxon>Spermatophyta</taxon>
        <taxon>Magnoliopsida</taxon>
        <taxon>eudicotyledons</taxon>
        <taxon>Gunneridae</taxon>
        <taxon>Pentapetalae</taxon>
        <taxon>Caryophyllales</taxon>
        <taxon>Cactineae</taxon>
        <taxon>Cactaceae</taxon>
        <taxon>Cactoideae</taxon>
        <taxon>Echinocereeae</taxon>
        <taxon>Carnegiea</taxon>
    </lineage>
</organism>
<dbReference type="AlphaFoldDB" id="A0A9Q1Q8K3"/>
<feature type="region of interest" description="Disordered" evidence="1">
    <location>
        <begin position="1"/>
        <end position="121"/>
    </location>
</feature>
<gene>
    <name evidence="2" type="ORF">Cgig2_027731</name>
</gene>
<dbReference type="OrthoDB" id="1920267at2759"/>
<evidence type="ECO:0000256" key="1">
    <source>
        <dbReference type="SAM" id="MobiDB-lite"/>
    </source>
</evidence>
<comment type="caution">
    <text evidence="2">The sequence shown here is derived from an EMBL/GenBank/DDBJ whole genome shotgun (WGS) entry which is preliminary data.</text>
</comment>
<feature type="compositionally biased region" description="Polar residues" evidence="1">
    <location>
        <begin position="48"/>
        <end position="57"/>
    </location>
</feature>
<accession>A0A9Q1Q8K3</accession>